<dbReference type="KEGG" id="kmr:108245415"/>
<dbReference type="OMA" id="QLWNYLE"/>
<dbReference type="PANTHER" id="PTHR15829:SF1">
    <property type="entry name" value="RHO FAMILY-INTERACTING CELL POLARIZATION REGULATOR 1"/>
    <property type="match status" value="1"/>
</dbReference>
<evidence type="ECO:0000313" key="5">
    <source>
        <dbReference type="Ensembl" id="ENSKMAP00000025591.1"/>
    </source>
</evidence>
<evidence type="ECO:0000256" key="3">
    <source>
        <dbReference type="SAM" id="MobiDB-lite"/>
    </source>
</evidence>
<dbReference type="Proteomes" id="UP000264800">
    <property type="component" value="Unplaced"/>
</dbReference>
<name>A0A3Q3B937_KRYMA</name>
<dbReference type="AlphaFoldDB" id="A0A3Q3B937"/>
<feature type="compositionally biased region" description="Pro residues" evidence="3">
    <location>
        <begin position="291"/>
        <end position="304"/>
    </location>
</feature>
<keyword evidence="2" id="KW-0175">Coiled coil</keyword>
<feature type="region of interest" description="Disordered" evidence="3">
    <location>
        <begin position="741"/>
        <end position="770"/>
    </location>
</feature>
<comment type="similarity">
    <text evidence="1">Belongs to the RIPOR family.</text>
</comment>
<dbReference type="RefSeq" id="XP_017287803.1">
    <property type="nucleotide sequence ID" value="XM_017432314.3"/>
</dbReference>
<reference evidence="5" key="1">
    <citation type="submission" date="2025-08" db="UniProtKB">
        <authorList>
            <consortium name="Ensembl"/>
        </authorList>
    </citation>
    <scope>IDENTIFICATION</scope>
</reference>
<dbReference type="Pfam" id="PF15903">
    <property type="entry name" value="PL48"/>
    <property type="match status" value="1"/>
</dbReference>
<dbReference type="Ensembl" id="ENSKMAT00000025913.1">
    <property type="protein sequence ID" value="ENSKMAP00000025591.1"/>
    <property type="gene ID" value="ENSKMAG00000018963.1"/>
</dbReference>
<reference evidence="5" key="2">
    <citation type="submission" date="2025-09" db="UniProtKB">
        <authorList>
            <consortium name="Ensembl"/>
        </authorList>
    </citation>
    <scope>IDENTIFICATION</scope>
</reference>
<keyword evidence="6" id="KW-1185">Reference proteome</keyword>
<dbReference type="SUPFAM" id="SSF48371">
    <property type="entry name" value="ARM repeat"/>
    <property type="match status" value="1"/>
</dbReference>
<dbReference type="InterPro" id="IPR026136">
    <property type="entry name" value="RIPOR3"/>
</dbReference>
<dbReference type="GeneTree" id="ENSGT00940000153717"/>
<dbReference type="InterPro" id="IPR031780">
    <property type="entry name" value="FAM65_N"/>
</dbReference>
<accession>A0A3Q3B937</accession>
<feature type="compositionally biased region" description="Polar residues" evidence="3">
    <location>
        <begin position="757"/>
        <end position="770"/>
    </location>
</feature>
<dbReference type="InterPro" id="IPR011989">
    <property type="entry name" value="ARM-like"/>
</dbReference>
<evidence type="ECO:0000313" key="6">
    <source>
        <dbReference type="Proteomes" id="UP000264800"/>
    </source>
</evidence>
<feature type="region of interest" description="Disordered" evidence="3">
    <location>
        <begin position="389"/>
        <end position="429"/>
    </location>
</feature>
<organism evidence="5 6">
    <name type="scientific">Kryptolebias marmoratus</name>
    <name type="common">Mangrove killifish</name>
    <name type="synonym">Rivulus marmoratus</name>
    <dbReference type="NCBI Taxonomy" id="37003"/>
    <lineage>
        <taxon>Eukaryota</taxon>
        <taxon>Metazoa</taxon>
        <taxon>Chordata</taxon>
        <taxon>Craniata</taxon>
        <taxon>Vertebrata</taxon>
        <taxon>Euteleostomi</taxon>
        <taxon>Actinopterygii</taxon>
        <taxon>Neopterygii</taxon>
        <taxon>Teleostei</taxon>
        <taxon>Neoteleostei</taxon>
        <taxon>Acanthomorphata</taxon>
        <taxon>Ovalentaria</taxon>
        <taxon>Atherinomorphae</taxon>
        <taxon>Cyprinodontiformes</taxon>
        <taxon>Rivulidae</taxon>
        <taxon>Kryptolebias</taxon>
    </lineage>
</organism>
<evidence type="ECO:0000256" key="1">
    <source>
        <dbReference type="ARBA" id="ARBA00005744"/>
    </source>
</evidence>
<feature type="domain" description="FAM65 N-terminal" evidence="4">
    <location>
        <begin position="2"/>
        <end position="264"/>
    </location>
</feature>
<dbReference type="InterPro" id="IPR016024">
    <property type="entry name" value="ARM-type_fold"/>
</dbReference>
<feature type="coiled-coil region" evidence="2">
    <location>
        <begin position="112"/>
        <end position="139"/>
    </location>
</feature>
<sequence>MSTRSILPPKIPQTERVDEVYNALKKGLQSCLNVHQTDLDNINKEKRKSQRNSRLGFLYEFDQQAKVIETYIGSLKVHLCKTEEIYKAYLEKRRLRDKANKVIKACKASPGSKEAKESLAKANNDYKKFSEHMNERETELQKQLGEFSIKMKGLAGFARLCAGDQYEILIKFGRQRWKMHGSIEVNAKQTWDCEEMVFFPYIHEFISVKVTELRSLTNHVVVGNIFCEPKDLFAPLAQKVAVDINELGTIKLVLEVTWNPTPGPRPNPTLVPTSPDPSEGSRSGSDISEPVPLPSPSPSPPDSPLPQNEPDIPVYTAEEVKAKCWPRDGVLVDSGLQDALEILISSLDDYTGHFTDLQELEDELKLLQKTLKDGRSNPPPRMGTHIYEEVGQENSRKRSENNRNHVGWINEDLPDQKSPLDNGGWDSPSTPLTTGCTRLDASLVVHLKNCSAQLEHLGVFGPLQIRATYALDKLLREARVYKTIHHIIRDDPHRHKDPAEVIPELDQCVGASSLWQQCVGDDCLYCVSTERFMSTLFTLYSGFLCERADTVLLCLVERVLEQRLAQRGRRDEPVVTLFQLWNYLESNGINDVESHIIALAEEVDLVQNLLSRDQDVITETLHLPSECSLKREGLKTIAKLLTDPREKVLASASSVLRILAGQHKQREQALLNCLEMLEDDEVDTRVCGCKALACLKATESIEQLMYLCENDNNDVQEAAMQTLLELGDEGKTALRRLGMSQDIIPDSPLPDSWPDRPSTSAYEHQSNTAY</sequence>
<protein>
    <submittedName>
        <fullName evidence="5">Rho family-interacting cell polarization regulator 1-like</fullName>
    </submittedName>
</protein>
<proteinExistence type="inferred from homology"/>
<dbReference type="GeneID" id="108245415"/>
<dbReference type="Gene3D" id="1.25.10.10">
    <property type="entry name" value="Leucine-rich Repeat Variant"/>
    <property type="match status" value="1"/>
</dbReference>
<dbReference type="STRING" id="37003.ENSKMAP00000025591"/>
<evidence type="ECO:0000256" key="2">
    <source>
        <dbReference type="SAM" id="Coils"/>
    </source>
</evidence>
<feature type="region of interest" description="Disordered" evidence="3">
    <location>
        <begin position="261"/>
        <end position="311"/>
    </location>
</feature>
<evidence type="ECO:0000259" key="4">
    <source>
        <dbReference type="Pfam" id="PF15903"/>
    </source>
</evidence>
<dbReference type="OrthoDB" id="9999654at2759"/>
<dbReference type="PANTHER" id="PTHR15829">
    <property type="entry name" value="PROTEIN KINASE PKN/PRK1, EFFECTOR"/>
    <property type="match status" value="1"/>
</dbReference>
<feature type="compositionally biased region" description="Basic and acidic residues" evidence="3">
    <location>
        <begin position="394"/>
        <end position="403"/>
    </location>
</feature>